<accession>A0A5S5CBE5</accession>
<dbReference type="PANTHER" id="PTHR10584:SF166">
    <property type="entry name" value="RIBOKINASE"/>
    <property type="match status" value="1"/>
</dbReference>
<dbReference type="Gene3D" id="3.40.1190.20">
    <property type="match status" value="1"/>
</dbReference>
<dbReference type="RefSeq" id="WP_148929088.1">
    <property type="nucleotide sequence ID" value="NZ_VNHS01000003.1"/>
</dbReference>
<dbReference type="EMBL" id="VNHS01000003">
    <property type="protein sequence ID" value="TYP76701.1"/>
    <property type="molecule type" value="Genomic_DNA"/>
</dbReference>
<organism evidence="6 7">
    <name type="scientific">Paenibacillus methanolicus</name>
    <dbReference type="NCBI Taxonomy" id="582686"/>
    <lineage>
        <taxon>Bacteria</taxon>
        <taxon>Bacillati</taxon>
        <taxon>Bacillota</taxon>
        <taxon>Bacilli</taxon>
        <taxon>Bacillales</taxon>
        <taxon>Paenibacillaceae</taxon>
        <taxon>Paenibacillus</taxon>
    </lineage>
</organism>
<dbReference type="PRINTS" id="PR00990">
    <property type="entry name" value="RIBOKINASE"/>
</dbReference>
<sequence>MKPYDAIVIGDANIDLIVAGCNDLPAPGQEVLVQNMTLHVGGGAALLSMALSKLGLKIAFNGILGVDGFGNFVREKLNESGIDTRFIRTSRLNNTGISIAINPEKDRSFITYMGSNAELNLQQLDMKSVSLGRHVHLTGYRGSHNHKEYMEMTSRLQSLGLTTSIDVGWDDTGEWYAGIYELMKQVDVFFMNETEARHYTGCSSAEQSIAVLSRHSKHIVVKLGSEGAVAAVNGRLMYRSGFEVPVVDTTGAGDSFNAGYMYGFLTSQPTERSLLYGNACGAMSVSQFGGSTGTSDHETMERFIAEKAEQTTDIWEGTR</sequence>
<evidence type="ECO:0000313" key="7">
    <source>
        <dbReference type="Proteomes" id="UP000323257"/>
    </source>
</evidence>
<dbReference type="InterPro" id="IPR002173">
    <property type="entry name" value="Carboh/pur_kinase_PfkB_CS"/>
</dbReference>
<proteinExistence type="inferred from homology"/>
<keyword evidence="7" id="KW-1185">Reference proteome</keyword>
<dbReference type="GO" id="GO:0016301">
    <property type="term" value="F:kinase activity"/>
    <property type="evidence" value="ECO:0007669"/>
    <property type="project" value="UniProtKB-KW"/>
</dbReference>
<keyword evidence="2 4" id="KW-0808">Transferase</keyword>
<dbReference type="InterPro" id="IPR029056">
    <property type="entry name" value="Ribokinase-like"/>
</dbReference>
<dbReference type="AlphaFoldDB" id="A0A5S5CBE5"/>
<dbReference type="CDD" id="cd01166">
    <property type="entry name" value="KdgK"/>
    <property type="match status" value="1"/>
</dbReference>
<evidence type="ECO:0000256" key="2">
    <source>
        <dbReference type="ARBA" id="ARBA00022679"/>
    </source>
</evidence>
<dbReference type="Pfam" id="PF00294">
    <property type="entry name" value="PfkB"/>
    <property type="match status" value="1"/>
</dbReference>
<dbReference type="InterPro" id="IPR011611">
    <property type="entry name" value="PfkB_dom"/>
</dbReference>
<dbReference type="GO" id="GO:0006796">
    <property type="term" value="P:phosphate-containing compound metabolic process"/>
    <property type="evidence" value="ECO:0007669"/>
    <property type="project" value="UniProtKB-ARBA"/>
</dbReference>
<protein>
    <submittedName>
        <fullName evidence="6">Sugar/nucleoside kinase (Ribokinase family)</fullName>
    </submittedName>
</protein>
<evidence type="ECO:0000256" key="4">
    <source>
        <dbReference type="RuleBase" id="RU003704"/>
    </source>
</evidence>
<comment type="caution">
    <text evidence="6">The sequence shown here is derived from an EMBL/GenBank/DDBJ whole genome shotgun (WGS) entry which is preliminary data.</text>
</comment>
<evidence type="ECO:0000313" key="6">
    <source>
        <dbReference type="EMBL" id="TYP76701.1"/>
    </source>
</evidence>
<dbReference type="Proteomes" id="UP000323257">
    <property type="component" value="Unassembled WGS sequence"/>
</dbReference>
<dbReference type="InterPro" id="IPR002139">
    <property type="entry name" value="Ribo/fructo_kinase"/>
</dbReference>
<dbReference type="SUPFAM" id="SSF53613">
    <property type="entry name" value="Ribokinase-like"/>
    <property type="match status" value="1"/>
</dbReference>
<evidence type="ECO:0000256" key="3">
    <source>
        <dbReference type="ARBA" id="ARBA00022777"/>
    </source>
</evidence>
<dbReference type="PROSITE" id="PS00584">
    <property type="entry name" value="PFKB_KINASES_2"/>
    <property type="match status" value="1"/>
</dbReference>
<dbReference type="PANTHER" id="PTHR10584">
    <property type="entry name" value="SUGAR KINASE"/>
    <property type="match status" value="1"/>
</dbReference>
<name>A0A5S5CBE5_9BACL</name>
<evidence type="ECO:0000259" key="5">
    <source>
        <dbReference type="Pfam" id="PF00294"/>
    </source>
</evidence>
<dbReference type="OrthoDB" id="9813569at2"/>
<keyword evidence="3 4" id="KW-0418">Kinase</keyword>
<feature type="domain" description="Carbohydrate kinase PfkB" evidence="5">
    <location>
        <begin position="7"/>
        <end position="293"/>
    </location>
</feature>
<comment type="similarity">
    <text evidence="1 4">Belongs to the carbohydrate kinase PfkB family.</text>
</comment>
<gene>
    <name evidence="6" type="ORF">BCM02_103365</name>
</gene>
<evidence type="ECO:0000256" key="1">
    <source>
        <dbReference type="ARBA" id="ARBA00010688"/>
    </source>
</evidence>
<reference evidence="6 7" key="1">
    <citation type="submission" date="2019-07" db="EMBL/GenBank/DDBJ databases">
        <title>Genomic Encyclopedia of Type Strains, Phase III (KMG-III): the genomes of soil and plant-associated and newly described type strains.</title>
        <authorList>
            <person name="Whitman W."/>
        </authorList>
    </citation>
    <scope>NUCLEOTIDE SEQUENCE [LARGE SCALE GENOMIC DNA]</scope>
    <source>
        <strain evidence="6 7">BL24</strain>
    </source>
</reference>